<dbReference type="Proteomes" id="UP001210211">
    <property type="component" value="Unassembled WGS sequence"/>
</dbReference>
<keyword evidence="9" id="KW-1185">Reference proteome</keyword>
<comment type="caution">
    <text evidence="8">The sequence shown here is derived from an EMBL/GenBank/DDBJ whole genome shotgun (WGS) entry which is preliminary data.</text>
</comment>
<evidence type="ECO:0000256" key="2">
    <source>
        <dbReference type="ARBA" id="ARBA00006074"/>
    </source>
</evidence>
<dbReference type="SMART" id="SM00340">
    <property type="entry name" value="HALZ"/>
    <property type="match status" value="1"/>
</dbReference>
<dbReference type="SUPFAM" id="SSF46689">
    <property type="entry name" value="Homeodomain-like"/>
    <property type="match status" value="1"/>
</dbReference>
<comment type="subcellular location">
    <subcellularLocation>
        <location evidence="1 5 6">Nucleus</location>
    </subcellularLocation>
</comment>
<comment type="similarity">
    <text evidence="2">Belongs to the HD-ZIP homeobox family. Class II subfamily.</text>
</comment>
<dbReference type="PANTHER" id="PTHR45714:SF34">
    <property type="entry name" value="HOMEOBOX-LEUCINE ZIPPER PROTEIN HAT9"/>
    <property type="match status" value="1"/>
</dbReference>
<dbReference type="GO" id="GO:0005634">
    <property type="term" value="C:nucleus"/>
    <property type="evidence" value="ECO:0007669"/>
    <property type="project" value="UniProtKB-SubCell"/>
</dbReference>
<dbReference type="CDD" id="cd00086">
    <property type="entry name" value="homeodomain"/>
    <property type="match status" value="1"/>
</dbReference>
<dbReference type="Gene3D" id="1.10.10.60">
    <property type="entry name" value="Homeodomain-like"/>
    <property type="match status" value="1"/>
</dbReference>
<dbReference type="PANTHER" id="PTHR45714">
    <property type="entry name" value="HOMEOBOX-LEUCINE ZIPPER PROTEIN HAT14"/>
    <property type="match status" value="1"/>
</dbReference>
<evidence type="ECO:0000256" key="1">
    <source>
        <dbReference type="ARBA" id="ARBA00004123"/>
    </source>
</evidence>
<dbReference type="Pfam" id="PF00046">
    <property type="entry name" value="Homeodomain"/>
    <property type="match status" value="1"/>
</dbReference>
<dbReference type="PROSITE" id="PS50071">
    <property type="entry name" value="HOMEOBOX_2"/>
    <property type="match status" value="1"/>
</dbReference>
<reference evidence="8 9" key="1">
    <citation type="journal article" date="2022" name="Cell">
        <title>Repeat-based holocentromeres influence genome architecture and karyotype evolution.</title>
        <authorList>
            <person name="Hofstatter P.G."/>
            <person name="Thangavel G."/>
            <person name="Lux T."/>
            <person name="Neumann P."/>
            <person name="Vondrak T."/>
            <person name="Novak P."/>
            <person name="Zhang M."/>
            <person name="Costa L."/>
            <person name="Castellani M."/>
            <person name="Scott A."/>
            <person name="Toegelov H."/>
            <person name="Fuchs J."/>
            <person name="Mata-Sucre Y."/>
            <person name="Dias Y."/>
            <person name="Vanzela A.L.L."/>
            <person name="Huettel B."/>
            <person name="Almeida C.C.S."/>
            <person name="Simkova H."/>
            <person name="Souza G."/>
            <person name="Pedrosa-Harand A."/>
            <person name="Macas J."/>
            <person name="Mayer K.F.X."/>
            <person name="Houben A."/>
            <person name="Marques A."/>
        </authorList>
    </citation>
    <scope>NUCLEOTIDE SEQUENCE [LARGE SCALE GENOMIC DNA]</scope>
    <source>
        <strain evidence="8">RhyTen1mFocal</strain>
    </source>
</reference>
<accession>A0AAD5ZGT1</accession>
<feature type="domain" description="Homeobox" evidence="7">
    <location>
        <begin position="71"/>
        <end position="131"/>
    </location>
</feature>
<dbReference type="InterPro" id="IPR003106">
    <property type="entry name" value="Leu_zip_homeo"/>
</dbReference>
<evidence type="ECO:0000256" key="4">
    <source>
        <dbReference type="ARBA" id="ARBA00023163"/>
    </source>
</evidence>
<keyword evidence="3" id="KW-0805">Transcription regulation</keyword>
<evidence type="ECO:0000259" key="7">
    <source>
        <dbReference type="PROSITE" id="PS50071"/>
    </source>
</evidence>
<dbReference type="GO" id="GO:0006355">
    <property type="term" value="P:regulation of DNA-templated transcription"/>
    <property type="evidence" value="ECO:0007669"/>
    <property type="project" value="InterPro"/>
</dbReference>
<dbReference type="EMBL" id="JAMRDG010000001">
    <property type="protein sequence ID" value="KAJ3697625.1"/>
    <property type="molecule type" value="Genomic_DNA"/>
</dbReference>
<keyword evidence="5 6" id="KW-0238">DNA-binding</keyword>
<dbReference type="InterPro" id="IPR001356">
    <property type="entry name" value="HD"/>
</dbReference>
<keyword evidence="5 6" id="KW-0539">Nucleus</keyword>
<proteinExistence type="inferred from homology"/>
<evidence type="ECO:0000313" key="9">
    <source>
        <dbReference type="Proteomes" id="UP001210211"/>
    </source>
</evidence>
<name>A0AAD5ZGT1_9POAL</name>
<sequence length="230" mass="26379">MDQGDEENTSLGLSLAIEAHKPPPLSKTVSSHLCTTLAPNNNKRGKSIETDEQADIQNDISILAGEEEEEHNFCKKKLRLTTEQHSILESTFREHSTLNTKQKQILAKELNLLPRQVEVWFQNRRASITNRIKLKQTEANCEYMRRCYEALIEENKRMKKELHELRTLKSMQKQPIYYMQSPAATLTMCPSCKQIFTVSFGSNSVNRSEPEPSTSLGLYRVLPTNKPPLF</sequence>
<dbReference type="AlphaFoldDB" id="A0AAD5ZGT1"/>
<evidence type="ECO:0000313" key="8">
    <source>
        <dbReference type="EMBL" id="KAJ3697625.1"/>
    </source>
</evidence>
<dbReference type="InterPro" id="IPR050762">
    <property type="entry name" value="HD-ZIP_Homeobox_LZ_Class_II"/>
</dbReference>
<keyword evidence="4" id="KW-0804">Transcription</keyword>
<evidence type="ECO:0000256" key="6">
    <source>
        <dbReference type="RuleBase" id="RU000682"/>
    </source>
</evidence>
<evidence type="ECO:0000256" key="5">
    <source>
        <dbReference type="PROSITE-ProRule" id="PRU00108"/>
    </source>
</evidence>
<keyword evidence="5 6" id="KW-0371">Homeobox</keyword>
<dbReference type="InterPro" id="IPR009057">
    <property type="entry name" value="Homeodomain-like_sf"/>
</dbReference>
<dbReference type="SMART" id="SM00389">
    <property type="entry name" value="HOX"/>
    <property type="match status" value="1"/>
</dbReference>
<feature type="DNA-binding region" description="Homeobox" evidence="5">
    <location>
        <begin position="73"/>
        <end position="132"/>
    </location>
</feature>
<organism evidence="8 9">
    <name type="scientific">Rhynchospora tenuis</name>
    <dbReference type="NCBI Taxonomy" id="198213"/>
    <lineage>
        <taxon>Eukaryota</taxon>
        <taxon>Viridiplantae</taxon>
        <taxon>Streptophyta</taxon>
        <taxon>Embryophyta</taxon>
        <taxon>Tracheophyta</taxon>
        <taxon>Spermatophyta</taxon>
        <taxon>Magnoliopsida</taxon>
        <taxon>Liliopsida</taxon>
        <taxon>Poales</taxon>
        <taxon>Cyperaceae</taxon>
        <taxon>Cyperoideae</taxon>
        <taxon>Rhynchosporeae</taxon>
        <taxon>Rhynchospora</taxon>
    </lineage>
</organism>
<evidence type="ECO:0000256" key="3">
    <source>
        <dbReference type="ARBA" id="ARBA00023015"/>
    </source>
</evidence>
<gene>
    <name evidence="8" type="ORF">LUZ61_001330</name>
</gene>
<dbReference type="GO" id="GO:0043565">
    <property type="term" value="F:sequence-specific DNA binding"/>
    <property type="evidence" value="ECO:0007669"/>
    <property type="project" value="InterPro"/>
</dbReference>
<protein>
    <recommendedName>
        <fullName evidence="7">Homeobox domain-containing protein</fullName>
    </recommendedName>
</protein>